<dbReference type="STRING" id="1122930.SAMN02745168_2682"/>
<sequence>MFTDQAMDLEGLLDLLSEGVLFLDEQGHPTANRRFRELMGIAEDEQGALMKTLAEHHFLEDAEEGRSGRKSLSIFGKALSVEYKTAMSESGSRFWTLAVREEEKESPPREIDVIADSLETLKDILDSEYQAYVLVDDQARIVKWHYERLLGIKEEDVLGKPVEEVLENTRLHVVVRTGKKEMFTTQRIRGNDMIGRRYPIFHAGRLIGAMGVVMFKNLQEYQDAFMKIKQLSSTIDSYKNEISSTYRAHYTFEDIITCDEAMKGWIATGQKAALSSSTVLIRGESGTGKEYFAHAIHSLSRRRDQPFIRINCAAIPQELLESELFGYEGGAFTGAKKGGKIGKLELANGGTVLLDEIGSMPYAMQSKLLRVLEEREIERIGGKERIGIDIRVIASTNENLADLVKKGLFRKDLYYRLNVVDIALPPLRDRREDIPLLCKDILERQVQGVGPLFKTITPRAIADLEQYDWPGNVRELRNVLERAANVTIDGIIDVSDLPETISAGNQSRKQLENRLLSDIVAQAEITAIRDAVQAAGGNRSLAAEHLGIHRTALYKKLKSYGIDCRKI</sequence>
<dbReference type="InterPro" id="IPR025944">
    <property type="entry name" value="Sigma_54_int_dom_CS"/>
</dbReference>
<dbReference type="PANTHER" id="PTHR32071:SF57">
    <property type="entry name" value="C4-DICARBOXYLATE TRANSPORT TRANSCRIPTIONAL REGULATORY PROTEIN DCTD"/>
    <property type="match status" value="1"/>
</dbReference>
<dbReference type="Gene3D" id="3.30.450.20">
    <property type="entry name" value="PAS domain"/>
    <property type="match status" value="1"/>
</dbReference>
<dbReference type="InterPro" id="IPR003593">
    <property type="entry name" value="AAA+_ATPase"/>
</dbReference>
<dbReference type="InterPro" id="IPR058031">
    <property type="entry name" value="AAA_lid_NorR"/>
</dbReference>
<dbReference type="SUPFAM" id="SSF52540">
    <property type="entry name" value="P-loop containing nucleoside triphosphate hydrolases"/>
    <property type="match status" value="1"/>
</dbReference>
<dbReference type="RefSeq" id="WP_242942852.1">
    <property type="nucleotide sequence ID" value="NZ_FWXW01000008.1"/>
</dbReference>
<protein>
    <submittedName>
        <fullName evidence="7">Transcriptional regulator containing PAS, AAA-type ATPase, and DNA-binding Fis domains</fullName>
    </submittedName>
</protein>
<dbReference type="PRINTS" id="PR01590">
    <property type="entry name" value="HTHFIS"/>
</dbReference>
<dbReference type="Proteomes" id="UP000192790">
    <property type="component" value="Unassembled WGS sequence"/>
</dbReference>
<proteinExistence type="predicted"/>
<keyword evidence="2" id="KW-0067">ATP-binding</keyword>
<evidence type="ECO:0000313" key="7">
    <source>
        <dbReference type="EMBL" id="SMC81956.1"/>
    </source>
</evidence>
<evidence type="ECO:0000256" key="1">
    <source>
        <dbReference type="ARBA" id="ARBA00022741"/>
    </source>
</evidence>
<dbReference type="Pfam" id="PF02954">
    <property type="entry name" value="HTH_8"/>
    <property type="match status" value="1"/>
</dbReference>
<evidence type="ECO:0000259" key="6">
    <source>
        <dbReference type="PROSITE" id="PS50045"/>
    </source>
</evidence>
<keyword evidence="8" id="KW-1185">Reference proteome</keyword>
<dbReference type="InterPro" id="IPR035965">
    <property type="entry name" value="PAS-like_dom_sf"/>
</dbReference>
<evidence type="ECO:0000256" key="4">
    <source>
        <dbReference type="ARBA" id="ARBA00023125"/>
    </source>
</evidence>
<dbReference type="InterPro" id="IPR025662">
    <property type="entry name" value="Sigma_54_int_dom_ATP-bd_1"/>
</dbReference>
<evidence type="ECO:0000313" key="8">
    <source>
        <dbReference type="Proteomes" id="UP000192790"/>
    </source>
</evidence>
<dbReference type="Pfam" id="PF25601">
    <property type="entry name" value="AAA_lid_14"/>
    <property type="match status" value="1"/>
</dbReference>
<name>A0A1W2CA39_9FIRM</name>
<dbReference type="PROSITE" id="PS00676">
    <property type="entry name" value="SIGMA54_INTERACT_2"/>
    <property type="match status" value="1"/>
</dbReference>
<dbReference type="InterPro" id="IPR025943">
    <property type="entry name" value="Sigma_54_int_dom_ATP-bd_2"/>
</dbReference>
<dbReference type="Gene3D" id="1.10.8.60">
    <property type="match status" value="1"/>
</dbReference>
<keyword evidence="4 7" id="KW-0238">DNA-binding</keyword>
<dbReference type="GO" id="GO:0005524">
    <property type="term" value="F:ATP binding"/>
    <property type="evidence" value="ECO:0007669"/>
    <property type="project" value="UniProtKB-KW"/>
</dbReference>
<dbReference type="PROSITE" id="PS00675">
    <property type="entry name" value="SIGMA54_INTERACT_1"/>
    <property type="match status" value="1"/>
</dbReference>
<reference evidence="7 8" key="1">
    <citation type="submission" date="2017-04" db="EMBL/GenBank/DDBJ databases">
        <authorList>
            <person name="Afonso C.L."/>
            <person name="Miller P.J."/>
            <person name="Scott M.A."/>
            <person name="Spackman E."/>
            <person name="Goraichik I."/>
            <person name="Dimitrov K.M."/>
            <person name="Suarez D.L."/>
            <person name="Swayne D.E."/>
        </authorList>
    </citation>
    <scope>NUCLEOTIDE SEQUENCE [LARGE SCALE GENOMIC DNA]</scope>
    <source>
        <strain evidence="7 8">DSM 12816</strain>
    </source>
</reference>
<organism evidence="7 8">
    <name type="scientific">Papillibacter cinnamivorans DSM 12816</name>
    <dbReference type="NCBI Taxonomy" id="1122930"/>
    <lineage>
        <taxon>Bacteria</taxon>
        <taxon>Bacillati</taxon>
        <taxon>Bacillota</taxon>
        <taxon>Clostridia</taxon>
        <taxon>Eubacteriales</taxon>
        <taxon>Oscillospiraceae</taxon>
        <taxon>Papillibacter</taxon>
    </lineage>
</organism>
<dbReference type="CDD" id="cd00009">
    <property type="entry name" value="AAA"/>
    <property type="match status" value="1"/>
</dbReference>
<evidence type="ECO:0000256" key="3">
    <source>
        <dbReference type="ARBA" id="ARBA00023015"/>
    </source>
</evidence>
<dbReference type="GO" id="GO:0006355">
    <property type="term" value="P:regulation of DNA-templated transcription"/>
    <property type="evidence" value="ECO:0007669"/>
    <property type="project" value="InterPro"/>
</dbReference>
<dbReference type="FunFam" id="3.40.50.300:FF:000006">
    <property type="entry name" value="DNA-binding transcriptional regulator NtrC"/>
    <property type="match status" value="1"/>
</dbReference>
<keyword evidence="3" id="KW-0805">Transcription regulation</keyword>
<dbReference type="InterPro" id="IPR002078">
    <property type="entry name" value="Sigma_54_int"/>
</dbReference>
<dbReference type="PROSITE" id="PS50045">
    <property type="entry name" value="SIGMA54_INTERACT_4"/>
    <property type="match status" value="1"/>
</dbReference>
<keyword evidence="5" id="KW-0804">Transcription</keyword>
<feature type="domain" description="Sigma-54 factor interaction" evidence="6">
    <location>
        <begin position="255"/>
        <end position="485"/>
    </location>
</feature>
<dbReference type="SUPFAM" id="SSF55785">
    <property type="entry name" value="PYP-like sensor domain (PAS domain)"/>
    <property type="match status" value="1"/>
</dbReference>
<dbReference type="InterPro" id="IPR027417">
    <property type="entry name" value="P-loop_NTPase"/>
</dbReference>
<dbReference type="Gene3D" id="1.10.10.60">
    <property type="entry name" value="Homeodomain-like"/>
    <property type="match status" value="1"/>
</dbReference>
<dbReference type="InterPro" id="IPR002197">
    <property type="entry name" value="HTH_Fis"/>
</dbReference>
<dbReference type="SUPFAM" id="SSF46689">
    <property type="entry name" value="Homeodomain-like"/>
    <property type="match status" value="1"/>
</dbReference>
<evidence type="ECO:0000256" key="5">
    <source>
        <dbReference type="ARBA" id="ARBA00023163"/>
    </source>
</evidence>
<dbReference type="SMART" id="SM00382">
    <property type="entry name" value="AAA"/>
    <property type="match status" value="1"/>
</dbReference>
<dbReference type="AlphaFoldDB" id="A0A1W2CA39"/>
<gene>
    <name evidence="7" type="ORF">SAMN02745168_2682</name>
</gene>
<dbReference type="Gene3D" id="3.40.50.300">
    <property type="entry name" value="P-loop containing nucleotide triphosphate hydrolases"/>
    <property type="match status" value="1"/>
</dbReference>
<dbReference type="EMBL" id="FWXW01000008">
    <property type="protein sequence ID" value="SMC81956.1"/>
    <property type="molecule type" value="Genomic_DNA"/>
</dbReference>
<dbReference type="PANTHER" id="PTHR32071">
    <property type="entry name" value="TRANSCRIPTIONAL REGULATORY PROTEIN"/>
    <property type="match status" value="1"/>
</dbReference>
<accession>A0A1W2CA39</accession>
<evidence type="ECO:0000256" key="2">
    <source>
        <dbReference type="ARBA" id="ARBA00022840"/>
    </source>
</evidence>
<dbReference type="PROSITE" id="PS00688">
    <property type="entry name" value="SIGMA54_INTERACT_3"/>
    <property type="match status" value="1"/>
</dbReference>
<dbReference type="Pfam" id="PF00158">
    <property type="entry name" value="Sigma54_activat"/>
    <property type="match status" value="1"/>
</dbReference>
<dbReference type="GO" id="GO:0043565">
    <property type="term" value="F:sequence-specific DNA binding"/>
    <property type="evidence" value="ECO:0007669"/>
    <property type="project" value="InterPro"/>
</dbReference>
<keyword evidence="1" id="KW-0547">Nucleotide-binding</keyword>
<dbReference type="InterPro" id="IPR009057">
    <property type="entry name" value="Homeodomain-like_sf"/>
</dbReference>